<protein>
    <submittedName>
        <fullName evidence="2">NAD(P)H-binding protein</fullName>
    </submittedName>
</protein>
<dbReference type="Proteomes" id="UP001519654">
    <property type="component" value="Unassembled WGS sequence"/>
</dbReference>
<dbReference type="RefSeq" id="WP_215788556.1">
    <property type="nucleotide sequence ID" value="NZ_JAHKKG010000005.1"/>
</dbReference>
<dbReference type="Pfam" id="PF13460">
    <property type="entry name" value="NAD_binding_10"/>
    <property type="match status" value="1"/>
</dbReference>
<feature type="domain" description="NAD(P)-binding" evidence="1">
    <location>
        <begin position="7"/>
        <end position="196"/>
    </location>
</feature>
<dbReference type="Gene3D" id="3.40.50.720">
    <property type="entry name" value="NAD(P)-binding Rossmann-like Domain"/>
    <property type="match status" value="1"/>
</dbReference>
<organism evidence="2 3">
    <name type="scientific">Paractinoplanes bogorensis</name>
    <dbReference type="NCBI Taxonomy" id="1610840"/>
    <lineage>
        <taxon>Bacteria</taxon>
        <taxon>Bacillati</taxon>
        <taxon>Actinomycetota</taxon>
        <taxon>Actinomycetes</taxon>
        <taxon>Micromonosporales</taxon>
        <taxon>Micromonosporaceae</taxon>
        <taxon>Paractinoplanes</taxon>
    </lineage>
</organism>
<evidence type="ECO:0000259" key="1">
    <source>
        <dbReference type="Pfam" id="PF13460"/>
    </source>
</evidence>
<dbReference type="InterPro" id="IPR016040">
    <property type="entry name" value="NAD(P)-bd_dom"/>
</dbReference>
<dbReference type="InterPro" id="IPR051207">
    <property type="entry name" value="ComplexI_NDUFA9_subunit"/>
</dbReference>
<accession>A0ABS5YRI9</accession>
<evidence type="ECO:0000313" key="2">
    <source>
        <dbReference type="EMBL" id="MBU2665344.1"/>
    </source>
</evidence>
<proteinExistence type="predicted"/>
<dbReference type="EMBL" id="JAHKKG010000005">
    <property type="protein sequence ID" value="MBU2665344.1"/>
    <property type="molecule type" value="Genomic_DNA"/>
</dbReference>
<gene>
    <name evidence="2" type="ORF">KOI35_17705</name>
</gene>
<comment type="caution">
    <text evidence="2">The sequence shown here is derived from an EMBL/GenBank/DDBJ whole genome shotgun (WGS) entry which is preliminary data.</text>
</comment>
<dbReference type="PANTHER" id="PTHR12126:SF11">
    <property type="entry name" value="NADH DEHYDROGENASE [UBIQUINONE] 1 ALPHA SUBCOMPLEX SUBUNIT 9, MITOCHONDRIAL"/>
    <property type="match status" value="1"/>
</dbReference>
<dbReference type="InterPro" id="IPR036291">
    <property type="entry name" value="NAD(P)-bd_dom_sf"/>
</dbReference>
<evidence type="ECO:0000313" key="3">
    <source>
        <dbReference type="Proteomes" id="UP001519654"/>
    </source>
</evidence>
<keyword evidence="3" id="KW-1185">Reference proteome</keyword>
<dbReference type="SUPFAM" id="SSF51735">
    <property type="entry name" value="NAD(P)-binding Rossmann-fold domains"/>
    <property type="match status" value="1"/>
</dbReference>
<name>A0ABS5YRI9_9ACTN</name>
<reference evidence="2 3" key="1">
    <citation type="submission" date="2021-06" db="EMBL/GenBank/DDBJ databases">
        <title>Actinoplanes lichenicola sp. nov., and Actinoplanes ovalisporus sp. nov., isolated from lichen in Thailand.</title>
        <authorList>
            <person name="Saeng-In P."/>
            <person name="Kanchanasin P."/>
            <person name="Yuki M."/>
            <person name="Kudo T."/>
            <person name="Ohkuma M."/>
            <person name="Phongsopitanun W."/>
            <person name="Tanasupawat S."/>
        </authorList>
    </citation>
    <scope>NUCLEOTIDE SEQUENCE [LARGE SCALE GENOMIC DNA]</scope>
    <source>
        <strain evidence="2 3">NBRC 110975</strain>
    </source>
</reference>
<sequence length="291" mass="31168">MRILVLGATGFVGRRLVAALQQAGHEVRCLARDPRKAEGPGVEVVKGDMLDPEAVSRAVDGVHAVYFCVHTLSKQADPSADFMDVERTGLRNVIDAAQRHGVRRVVYVTAIGTDPASVNSWARGRAQTERMLFDSGLDATVLRPGMIVGHGGDGFAMVERGARSRVAVLMASRRTRFRTIAVDDLAGALTDVLDEPRAYGKAFDVGSDDVLTIDEMIDIAADHLSRKHPVKVHLPRRALAVVGPLIERVAGMPRGAVGAFVGPGSEADLVGDAKPIRALLTSPPRSFRESL</sequence>
<dbReference type="PANTHER" id="PTHR12126">
    <property type="entry name" value="NADH-UBIQUINONE OXIDOREDUCTASE 39 KDA SUBUNIT-RELATED"/>
    <property type="match status" value="1"/>
</dbReference>